<name>A0ABX5Y1W3_9BACT</name>
<reference evidence="1 2" key="1">
    <citation type="submission" date="2019-02" db="EMBL/GenBank/DDBJ databases">
        <title>Deep-cultivation of Planctomycetes and their phenomic and genomic characterization uncovers novel biology.</title>
        <authorList>
            <person name="Wiegand S."/>
            <person name="Jogler M."/>
            <person name="Boedeker C."/>
            <person name="Pinto D."/>
            <person name="Vollmers J."/>
            <person name="Rivas-Marin E."/>
            <person name="Kohn T."/>
            <person name="Peeters S.H."/>
            <person name="Heuer A."/>
            <person name="Rast P."/>
            <person name="Oberbeckmann S."/>
            <person name="Bunk B."/>
            <person name="Jeske O."/>
            <person name="Meyerdierks A."/>
            <person name="Storesund J.E."/>
            <person name="Kallscheuer N."/>
            <person name="Luecker S."/>
            <person name="Lage O.M."/>
            <person name="Pohl T."/>
            <person name="Merkel B.J."/>
            <person name="Hornburger P."/>
            <person name="Mueller R.-W."/>
            <person name="Bruemmer F."/>
            <person name="Labrenz M."/>
            <person name="Spormann A.M."/>
            <person name="Op den Camp H."/>
            <person name="Overmann J."/>
            <person name="Amann R."/>
            <person name="Jetten M.S.M."/>
            <person name="Mascher T."/>
            <person name="Medema M.H."/>
            <person name="Devos D.P."/>
            <person name="Kaster A.-K."/>
            <person name="Ovreas L."/>
            <person name="Rohde M."/>
            <person name="Galperin M.Y."/>
            <person name="Jogler C."/>
        </authorList>
    </citation>
    <scope>NUCLEOTIDE SEQUENCE [LARGE SCALE GENOMIC DNA]</scope>
    <source>
        <strain evidence="1 2">TBK1r</strain>
    </source>
</reference>
<organism evidence="1 2">
    <name type="scientific">Stieleria magnilauensis</name>
    <dbReference type="NCBI Taxonomy" id="2527963"/>
    <lineage>
        <taxon>Bacteria</taxon>
        <taxon>Pseudomonadati</taxon>
        <taxon>Planctomycetota</taxon>
        <taxon>Planctomycetia</taxon>
        <taxon>Pirellulales</taxon>
        <taxon>Pirellulaceae</taxon>
        <taxon>Stieleria</taxon>
    </lineage>
</organism>
<proteinExistence type="predicted"/>
<sequence>MNLTKLLTKFADEAQSDHRRAQANQDRFNGEILKNCTGKPCDIAFVEQWARENAPDDPAGFIKQAVDRCDKRLRKEAIEAQIAELEAEKSRIWSEIRSHLEAKADAEKRQNAAHVFDRWGEPKAGVGLAEIDAFRDSVRDVARFADREAFARRELAKVEQRIKTLKDQL</sequence>
<protein>
    <submittedName>
        <fullName evidence="1">Uncharacterized protein</fullName>
    </submittedName>
</protein>
<gene>
    <name evidence="1" type="ORF">TBK1r_62190</name>
</gene>
<dbReference type="EMBL" id="CP036432">
    <property type="protein sequence ID" value="QDV87190.1"/>
    <property type="molecule type" value="Genomic_DNA"/>
</dbReference>
<dbReference type="Proteomes" id="UP000318081">
    <property type="component" value="Chromosome"/>
</dbReference>
<accession>A0ABX5Y1W3</accession>
<keyword evidence="2" id="KW-1185">Reference proteome</keyword>
<dbReference type="RefSeq" id="WP_145218739.1">
    <property type="nucleotide sequence ID" value="NZ_CP036432.1"/>
</dbReference>
<evidence type="ECO:0000313" key="1">
    <source>
        <dbReference type="EMBL" id="QDV87190.1"/>
    </source>
</evidence>
<evidence type="ECO:0000313" key="2">
    <source>
        <dbReference type="Proteomes" id="UP000318081"/>
    </source>
</evidence>